<feature type="region of interest" description="Disordered" evidence="1">
    <location>
        <begin position="43"/>
        <end position="69"/>
    </location>
</feature>
<accession>A0AAQ3TUZ0</accession>
<evidence type="ECO:0000313" key="2">
    <source>
        <dbReference type="EMBL" id="WVZ80070.1"/>
    </source>
</evidence>
<name>A0AAQ3TUZ0_PASNO</name>
<sequence>MHHSPHQAPNTISRRRSAQLLLRRRRERSRRAPHSGSYLIMARQNFGQEHAEPSHRRPHEKQDKKTLHL</sequence>
<dbReference type="EMBL" id="CP144750">
    <property type="protein sequence ID" value="WVZ80070.1"/>
    <property type="molecule type" value="Genomic_DNA"/>
</dbReference>
<evidence type="ECO:0000256" key="1">
    <source>
        <dbReference type="SAM" id="MobiDB-lite"/>
    </source>
</evidence>
<dbReference type="AlphaFoldDB" id="A0AAQ3TUZ0"/>
<organism evidence="2 3">
    <name type="scientific">Paspalum notatum var. saurae</name>
    <dbReference type="NCBI Taxonomy" id="547442"/>
    <lineage>
        <taxon>Eukaryota</taxon>
        <taxon>Viridiplantae</taxon>
        <taxon>Streptophyta</taxon>
        <taxon>Embryophyta</taxon>
        <taxon>Tracheophyta</taxon>
        <taxon>Spermatophyta</taxon>
        <taxon>Magnoliopsida</taxon>
        <taxon>Liliopsida</taxon>
        <taxon>Poales</taxon>
        <taxon>Poaceae</taxon>
        <taxon>PACMAD clade</taxon>
        <taxon>Panicoideae</taxon>
        <taxon>Andropogonodae</taxon>
        <taxon>Paspaleae</taxon>
        <taxon>Paspalinae</taxon>
        <taxon>Paspalum</taxon>
    </lineage>
</organism>
<reference evidence="2 3" key="1">
    <citation type="submission" date="2024-02" db="EMBL/GenBank/DDBJ databases">
        <title>High-quality chromosome-scale genome assembly of Pensacola bahiagrass (Paspalum notatum Flugge var. saurae).</title>
        <authorList>
            <person name="Vega J.M."/>
            <person name="Podio M."/>
            <person name="Orjuela J."/>
            <person name="Siena L.A."/>
            <person name="Pessino S.C."/>
            <person name="Combes M.C."/>
            <person name="Mariac C."/>
            <person name="Albertini E."/>
            <person name="Pupilli F."/>
            <person name="Ortiz J.P.A."/>
            <person name="Leblanc O."/>
        </authorList>
    </citation>
    <scope>NUCLEOTIDE SEQUENCE [LARGE SCALE GENOMIC DNA]</scope>
    <source>
        <strain evidence="2">R1</strain>
        <tissue evidence="2">Leaf</tissue>
    </source>
</reference>
<keyword evidence="3" id="KW-1185">Reference proteome</keyword>
<gene>
    <name evidence="2" type="ORF">U9M48_027580</name>
</gene>
<protein>
    <submittedName>
        <fullName evidence="2">Uncharacterized protein</fullName>
    </submittedName>
</protein>
<dbReference type="EMBL" id="CP144750">
    <property type="protein sequence ID" value="WVZ80072.1"/>
    <property type="molecule type" value="Genomic_DNA"/>
</dbReference>
<evidence type="ECO:0000313" key="3">
    <source>
        <dbReference type="Proteomes" id="UP001341281"/>
    </source>
</evidence>
<feature type="compositionally biased region" description="Basic and acidic residues" evidence="1">
    <location>
        <begin position="49"/>
        <end position="69"/>
    </location>
</feature>
<proteinExistence type="predicted"/>
<dbReference type="EMBL" id="CP144750">
    <property type="protein sequence ID" value="WVZ80071.1"/>
    <property type="molecule type" value="Genomic_DNA"/>
</dbReference>
<dbReference type="Proteomes" id="UP001341281">
    <property type="component" value="Chromosome 06"/>
</dbReference>